<evidence type="ECO:0000313" key="3">
    <source>
        <dbReference type="EMBL" id="CRZ03378.1"/>
    </source>
</evidence>
<dbReference type="EMBL" id="HACM01002936">
    <property type="protein sequence ID" value="CRZ03378.1"/>
    <property type="molecule type" value="Transcribed_RNA"/>
</dbReference>
<dbReference type="InterPro" id="IPR046342">
    <property type="entry name" value="CBS_dom_sf"/>
</dbReference>
<dbReference type="AlphaFoldDB" id="A0A0H5QN21"/>
<evidence type="ECO:0000256" key="1">
    <source>
        <dbReference type="PROSITE-ProRule" id="PRU00703"/>
    </source>
</evidence>
<evidence type="ECO:0000259" key="2">
    <source>
        <dbReference type="PROSITE" id="PS51371"/>
    </source>
</evidence>
<dbReference type="InterPro" id="IPR000644">
    <property type="entry name" value="CBS_dom"/>
</dbReference>
<dbReference type="PROSITE" id="PS51371">
    <property type="entry name" value="CBS"/>
    <property type="match status" value="1"/>
</dbReference>
<accession>A0A0H5QN21</accession>
<dbReference type="SUPFAM" id="SSF54631">
    <property type="entry name" value="CBS-domain pair"/>
    <property type="match status" value="1"/>
</dbReference>
<keyword evidence="1" id="KW-0129">CBS domain</keyword>
<reference evidence="3" key="1">
    <citation type="submission" date="2015-04" db="EMBL/GenBank/DDBJ databases">
        <title>The genome sequence of the plant pathogenic Rhizarian Plasmodiophora brassicae reveals insights in its biotrophic life cycle and the origin of chitin synthesis.</title>
        <authorList>
            <person name="Schwelm A."/>
            <person name="Fogelqvist J."/>
            <person name="Knaust A."/>
            <person name="Julke S."/>
            <person name="Lilja T."/>
            <person name="Dhandapani V."/>
            <person name="Bonilla-Rosso G."/>
            <person name="Karlsson M."/>
            <person name="Shevchenko A."/>
            <person name="Choi S.R."/>
            <person name="Kim H.G."/>
            <person name="Park J.Y."/>
            <person name="Lim Y.P."/>
            <person name="Ludwig-Muller J."/>
            <person name="Dixelius C."/>
        </authorList>
    </citation>
    <scope>NUCLEOTIDE SEQUENCE</scope>
    <source>
        <tissue evidence="3">Potato root galls</tissue>
    </source>
</reference>
<sequence length="269" mass="30487">MTTVRPPKVENVPLQNPIWNALQQFTIGDVLVPRSVTFIEPWMPIEDVLALMSSKGYMSLPVLNSNGGIAGVVDVIDVVAFYASVFAKVRAQQPPEQKKYENKNGQDIPPADELVLRRPKTVDPKFKPPKLPAIFEDDWMNNPIGSLVNYSRRHSPLYVHRSMLLSDLVQTLTNGKHHRVMVLVDDPISPVPHPFEIVAVIRSILTHITFRYIAACKHSVISCTLLPLRSLPGHIINSFLLICFYIHRGELRGFFLNSIQEPSRFFNFK</sequence>
<proteinExistence type="predicted"/>
<dbReference type="EMBL" id="HACM01002933">
    <property type="protein sequence ID" value="CRZ03375.1"/>
    <property type="molecule type" value="Transcribed_RNA"/>
</dbReference>
<feature type="domain" description="CBS" evidence="2">
    <location>
        <begin position="31"/>
        <end position="89"/>
    </location>
</feature>
<dbReference type="Pfam" id="PF00571">
    <property type="entry name" value="CBS"/>
    <property type="match status" value="1"/>
</dbReference>
<name>A0A0H5QN21_9EUKA</name>
<organism evidence="3">
    <name type="scientific">Spongospora subterranea</name>
    <dbReference type="NCBI Taxonomy" id="70186"/>
    <lineage>
        <taxon>Eukaryota</taxon>
        <taxon>Sar</taxon>
        <taxon>Rhizaria</taxon>
        <taxon>Endomyxa</taxon>
        <taxon>Phytomyxea</taxon>
        <taxon>Plasmodiophorida</taxon>
        <taxon>Plasmodiophoridae</taxon>
        <taxon>Spongospora</taxon>
    </lineage>
</organism>
<protein>
    <recommendedName>
        <fullName evidence="2">CBS domain-containing protein</fullName>
    </recommendedName>
</protein>
<dbReference type="Gene3D" id="3.10.580.10">
    <property type="entry name" value="CBS-domain"/>
    <property type="match status" value="1"/>
</dbReference>